<name>X1EBY2_9ZZZZ</name>
<protein>
    <submittedName>
        <fullName evidence="1">Uncharacterized protein</fullName>
    </submittedName>
</protein>
<evidence type="ECO:0000313" key="1">
    <source>
        <dbReference type="EMBL" id="GAH30107.1"/>
    </source>
</evidence>
<sequence>NLDIPHIIAQLVSYKESGVEVDTWYHVVAGMDISEFENALTLITGLHLQECSLEDARSALASHLAAAYIISEKGLRIVSNSSATLKHDTAL</sequence>
<feature type="non-terminal residue" evidence="1">
    <location>
        <position position="1"/>
    </location>
</feature>
<accession>X1EBY2</accession>
<gene>
    <name evidence="1" type="ORF">S01H4_65942</name>
</gene>
<proteinExistence type="predicted"/>
<dbReference type="EMBL" id="BART01040571">
    <property type="protein sequence ID" value="GAH30107.1"/>
    <property type="molecule type" value="Genomic_DNA"/>
</dbReference>
<feature type="non-terminal residue" evidence="1">
    <location>
        <position position="91"/>
    </location>
</feature>
<organism evidence="1">
    <name type="scientific">marine sediment metagenome</name>
    <dbReference type="NCBI Taxonomy" id="412755"/>
    <lineage>
        <taxon>unclassified sequences</taxon>
        <taxon>metagenomes</taxon>
        <taxon>ecological metagenomes</taxon>
    </lineage>
</organism>
<dbReference type="AlphaFoldDB" id="X1EBY2"/>
<reference evidence="1" key="1">
    <citation type="journal article" date="2014" name="Front. Microbiol.">
        <title>High frequency of phylogenetically diverse reductive dehalogenase-homologous genes in deep subseafloor sedimentary metagenomes.</title>
        <authorList>
            <person name="Kawai M."/>
            <person name="Futagami T."/>
            <person name="Toyoda A."/>
            <person name="Takaki Y."/>
            <person name="Nishi S."/>
            <person name="Hori S."/>
            <person name="Arai W."/>
            <person name="Tsubouchi T."/>
            <person name="Morono Y."/>
            <person name="Uchiyama I."/>
            <person name="Ito T."/>
            <person name="Fujiyama A."/>
            <person name="Inagaki F."/>
            <person name="Takami H."/>
        </authorList>
    </citation>
    <scope>NUCLEOTIDE SEQUENCE</scope>
    <source>
        <strain evidence="1">Expedition CK06-06</strain>
    </source>
</reference>
<comment type="caution">
    <text evidence="1">The sequence shown here is derived from an EMBL/GenBank/DDBJ whole genome shotgun (WGS) entry which is preliminary data.</text>
</comment>